<evidence type="ECO:0000256" key="1">
    <source>
        <dbReference type="ARBA" id="ARBA00005915"/>
    </source>
</evidence>
<feature type="domain" description="DDH" evidence="6">
    <location>
        <begin position="86"/>
        <end position="243"/>
    </location>
</feature>
<proteinExistence type="inferred from homology"/>
<gene>
    <name evidence="9" type="primary">recJ</name>
    <name evidence="9" type="ORF">G4V39_08575</name>
</gene>
<dbReference type="InterPro" id="IPR051673">
    <property type="entry name" value="SSDNA_exonuclease_RecJ"/>
</dbReference>
<evidence type="ECO:0000259" key="7">
    <source>
        <dbReference type="Pfam" id="PF02272"/>
    </source>
</evidence>
<dbReference type="KEGG" id="tav:G4V39_08575"/>
<dbReference type="GO" id="GO:0006310">
    <property type="term" value="P:DNA recombination"/>
    <property type="evidence" value="ECO:0007669"/>
    <property type="project" value="InterPro"/>
</dbReference>
<dbReference type="InterPro" id="IPR004610">
    <property type="entry name" value="RecJ"/>
</dbReference>
<dbReference type="EMBL" id="CP048877">
    <property type="protein sequence ID" value="QIJ72322.1"/>
    <property type="molecule type" value="Genomic_DNA"/>
</dbReference>
<dbReference type="PANTHER" id="PTHR30255:SF2">
    <property type="entry name" value="SINGLE-STRANDED-DNA-SPECIFIC EXONUCLEASE RECJ"/>
    <property type="match status" value="1"/>
</dbReference>
<dbReference type="GO" id="GO:0006281">
    <property type="term" value="P:DNA repair"/>
    <property type="evidence" value="ECO:0007669"/>
    <property type="project" value="InterPro"/>
</dbReference>
<dbReference type="InterPro" id="IPR003156">
    <property type="entry name" value="DHHA1_dom"/>
</dbReference>
<evidence type="ECO:0000256" key="2">
    <source>
        <dbReference type="ARBA" id="ARBA00019841"/>
    </source>
</evidence>
<dbReference type="InterPro" id="IPR038763">
    <property type="entry name" value="DHH_sf"/>
</dbReference>
<dbReference type="InterPro" id="IPR041122">
    <property type="entry name" value="RecJ_OB"/>
</dbReference>
<dbReference type="Pfam" id="PF17768">
    <property type="entry name" value="RecJ_OB"/>
    <property type="match status" value="1"/>
</dbReference>
<dbReference type="InterPro" id="IPR001667">
    <property type="entry name" value="DDH_dom"/>
</dbReference>
<dbReference type="Gene3D" id="3.90.1640.30">
    <property type="match status" value="1"/>
</dbReference>
<evidence type="ECO:0000256" key="3">
    <source>
        <dbReference type="ARBA" id="ARBA00022722"/>
    </source>
</evidence>
<name>A0A6G7PXD7_9BACT</name>
<dbReference type="GO" id="GO:0003676">
    <property type="term" value="F:nucleic acid binding"/>
    <property type="evidence" value="ECO:0007669"/>
    <property type="project" value="InterPro"/>
</dbReference>
<keyword evidence="10" id="KW-1185">Reference proteome</keyword>
<feature type="domain" description="DHHA1" evidence="7">
    <location>
        <begin position="361"/>
        <end position="452"/>
    </location>
</feature>
<dbReference type="NCBIfam" id="TIGR00644">
    <property type="entry name" value="recJ"/>
    <property type="match status" value="1"/>
</dbReference>
<dbReference type="Proteomes" id="UP000502179">
    <property type="component" value="Chromosome"/>
</dbReference>
<dbReference type="Pfam" id="PF01368">
    <property type="entry name" value="DHH"/>
    <property type="match status" value="1"/>
</dbReference>
<evidence type="ECO:0000259" key="8">
    <source>
        <dbReference type="Pfam" id="PF17768"/>
    </source>
</evidence>
<evidence type="ECO:0000313" key="9">
    <source>
        <dbReference type="EMBL" id="QIJ72322.1"/>
    </source>
</evidence>
<keyword evidence="4" id="KW-0378">Hydrolase</keyword>
<keyword evidence="3" id="KW-0540">Nuclease</keyword>
<comment type="similarity">
    <text evidence="1">Belongs to the RecJ family.</text>
</comment>
<dbReference type="PANTHER" id="PTHR30255">
    <property type="entry name" value="SINGLE-STRANDED-DNA-SPECIFIC EXONUCLEASE RECJ"/>
    <property type="match status" value="1"/>
</dbReference>
<evidence type="ECO:0000256" key="4">
    <source>
        <dbReference type="ARBA" id="ARBA00022801"/>
    </source>
</evidence>
<evidence type="ECO:0000256" key="5">
    <source>
        <dbReference type="ARBA" id="ARBA00022839"/>
    </source>
</evidence>
<dbReference type="Gene3D" id="3.10.310.30">
    <property type="match status" value="1"/>
</dbReference>
<dbReference type="Pfam" id="PF02272">
    <property type="entry name" value="DHHA1"/>
    <property type="match status" value="1"/>
</dbReference>
<dbReference type="AlphaFoldDB" id="A0A6G7PXD7"/>
<organism evidence="9 10">
    <name type="scientific">Thermosulfuriphilus ammonigenes</name>
    <dbReference type="NCBI Taxonomy" id="1936021"/>
    <lineage>
        <taxon>Bacteria</taxon>
        <taxon>Pseudomonadati</taxon>
        <taxon>Thermodesulfobacteriota</taxon>
        <taxon>Thermodesulfobacteria</taxon>
        <taxon>Thermodesulfobacteriales</taxon>
        <taxon>Thermodesulfobacteriaceae</taxon>
        <taxon>Thermosulfuriphilus</taxon>
    </lineage>
</organism>
<feature type="domain" description="RecJ OB" evidence="8">
    <location>
        <begin position="466"/>
        <end position="569"/>
    </location>
</feature>
<keyword evidence="5 9" id="KW-0269">Exonuclease</keyword>
<dbReference type="SUPFAM" id="SSF64182">
    <property type="entry name" value="DHH phosphoesterases"/>
    <property type="match status" value="1"/>
</dbReference>
<evidence type="ECO:0000313" key="10">
    <source>
        <dbReference type="Proteomes" id="UP000502179"/>
    </source>
</evidence>
<dbReference type="GO" id="GO:0008409">
    <property type="term" value="F:5'-3' exonuclease activity"/>
    <property type="evidence" value="ECO:0007669"/>
    <property type="project" value="InterPro"/>
</dbReference>
<accession>A0A6G7PXD7</accession>
<protein>
    <recommendedName>
        <fullName evidence="2">Single-stranded-DNA-specific exonuclease RecJ</fullName>
    </recommendedName>
</protein>
<sequence length="583" mass="64584">METASLWAVKQWLNYLADQARLRHFLRESGLPPLIARILFHRGIGKAAEAREALFPNLSRLHDPFLMADMDRAVARIILAISRREKILIYGDYDADGVTATALLWHFFRRLGHPVEVFFPHREEDGYGFHAHLISRLKETGARLVITVDCGITAHEATALAREAGMEVIITDHHQVPTELPPALAVVNPQRRDCRYPEKNLAGVGVALNLARAVRGRLYRQGRLSRETMPNLRELLDLVALGTVADMAPLRGENRTLVKIGLDLLSQAHRPGIRALKAESGLEGARVGTTEVAFRLGPRINAAGRLEEALLAFRLLTTEKTEEAQELAHKLGQLNSQRQRLEAELLKEALAMIEPEAPAQVLAGSNWPKGVLGIVAAKIQEQLLQPVVLLSIDENGLAKGSGRCPEGLHLYRLLSRCREHLLGFGGHAAAAGLALHISNLEPFKRSFFQAVEEALISAPPVSALKVDARVTIKDLLDPEFLKLFPHLEPFGPGWPEPIFTLSGFKVRQQKTMGNGHLQLLLWQDGLTLPAVAFGMANLAQEDLESFELAVTPELHDFRGQTFLRLRLRHLRPHSAVDAGVQKT</sequence>
<evidence type="ECO:0000259" key="6">
    <source>
        <dbReference type="Pfam" id="PF01368"/>
    </source>
</evidence>
<reference evidence="9 10" key="1">
    <citation type="submission" date="2020-02" db="EMBL/GenBank/DDBJ databases">
        <title>Genome analysis of Thermosulfuriphilus ammonigenes ST65T, an anaerobic thermophilic chemolithoautotrophic bacterium isolated from a deep-sea hydrothermal vent.</title>
        <authorList>
            <person name="Slobodkina G."/>
            <person name="Allioux M."/>
            <person name="Merkel A."/>
            <person name="Alain K."/>
            <person name="Jebbar M."/>
            <person name="Slobodkin A."/>
        </authorList>
    </citation>
    <scope>NUCLEOTIDE SEQUENCE [LARGE SCALE GENOMIC DNA]</scope>
    <source>
        <strain evidence="9 10">ST65</strain>
    </source>
</reference>
<dbReference type="RefSeq" id="WP_166032540.1">
    <property type="nucleotide sequence ID" value="NZ_CP048877.1"/>
</dbReference>